<feature type="non-terminal residue" evidence="2">
    <location>
        <position position="1"/>
    </location>
</feature>
<gene>
    <name evidence="2" type="ORF">GP486_000144</name>
</gene>
<feature type="compositionally biased region" description="Low complexity" evidence="1">
    <location>
        <begin position="66"/>
        <end position="80"/>
    </location>
</feature>
<keyword evidence="3" id="KW-1185">Reference proteome</keyword>
<evidence type="ECO:0000313" key="2">
    <source>
        <dbReference type="EMBL" id="KAH0566474.1"/>
    </source>
</evidence>
<proteinExistence type="predicted"/>
<reference evidence="2" key="1">
    <citation type="submission" date="2021-03" db="EMBL/GenBank/DDBJ databases">
        <title>Comparative genomics and phylogenomic investigation of the class Geoglossomycetes provide insights into ecological specialization and systematics.</title>
        <authorList>
            <person name="Melie T."/>
            <person name="Pirro S."/>
            <person name="Miller A.N."/>
            <person name="Quandt A."/>
        </authorList>
    </citation>
    <scope>NUCLEOTIDE SEQUENCE</scope>
    <source>
        <strain evidence="2">CAQ_001_2017</strain>
    </source>
</reference>
<comment type="caution">
    <text evidence="2">The sequence shown here is derived from an EMBL/GenBank/DDBJ whole genome shotgun (WGS) entry which is preliminary data.</text>
</comment>
<accession>A0A9P8LJ99</accession>
<organism evidence="2 3">
    <name type="scientific">Trichoglossum hirsutum</name>
    <dbReference type="NCBI Taxonomy" id="265104"/>
    <lineage>
        <taxon>Eukaryota</taxon>
        <taxon>Fungi</taxon>
        <taxon>Dikarya</taxon>
        <taxon>Ascomycota</taxon>
        <taxon>Pezizomycotina</taxon>
        <taxon>Geoglossomycetes</taxon>
        <taxon>Geoglossales</taxon>
        <taxon>Geoglossaceae</taxon>
        <taxon>Trichoglossum</taxon>
    </lineage>
</organism>
<dbReference type="AlphaFoldDB" id="A0A9P8LJ99"/>
<feature type="region of interest" description="Disordered" evidence="1">
    <location>
        <begin position="15"/>
        <end position="80"/>
    </location>
</feature>
<sequence length="179" mass="19586">LKRLSLRSLLAKLKWKRKKTPQKPPEVPSASRSTAAPSVAKLTSPQLKMRLREIEAMRHTSPSPSPTEFQSSASSSEPRSLAALFARQTEESQYFTEDGEVRYLARPYWAPFIKGSARPAANDGIKGQRGYMSSSPANARALADIGQSKGGPAVHRSQQIVNAVDRGHIPTGLGLHMIR</sequence>
<protein>
    <submittedName>
        <fullName evidence="2">Uncharacterized protein</fullName>
    </submittedName>
</protein>
<evidence type="ECO:0000313" key="3">
    <source>
        <dbReference type="Proteomes" id="UP000750711"/>
    </source>
</evidence>
<dbReference type="EMBL" id="JAGHQM010000007">
    <property type="protein sequence ID" value="KAH0566474.1"/>
    <property type="molecule type" value="Genomic_DNA"/>
</dbReference>
<dbReference type="Proteomes" id="UP000750711">
    <property type="component" value="Unassembled WGS sequence"/>
</dbReference>
<evidence type="ECO:0000256" key="1">
    <source>
        <dbReference type="SAM" id="MobiDB-lite"/>
    </source>
</evidence>
<name>A0A9P8LJ99_9PEZI</name>
<feature type="compositionally biased region" description="Polar residues" evidence="1">
    <location>
        <begin position="30"/>
        <end position="46"/>
    </location>
</feature>